<keyword evidence="1" id="KW-1133">Transmembrane helix</keyword>
<feature type="signal peptide" evidence="2">
    <location>
        <begin position="1"/>
        <end position="20"/>
    </location>
</feature>
<proteinExistence type="predicted"/>
<dbReference type="PANTHER" id="PTHR40940:SF2">
    <property type="entry name" value="BATD"/>
    <property type="match status" value="1"/>
</dbReference>
<protein>
    <recommendedName>
        <fullName evidence="5">Protein BatD</fullName>
    </recommendedName>
</protein>
<reference evidence="3" key="1">
    <citation type="journal article" date="2014" name="Int. J. Syst. Evol. Microbiol.">
        <title>Complete genome sequence of Corynebacterium casei LMG S-19264T (=DSM 44701T), isolated from a smear-ripened cheese.</title>
        <authorList>
            <consortium name="US DOE Joint Genome Institute (JGI-PGF)"/>
            <person name="Walter F."/>
            <person name="Albersmeier A."/>
            <person name="Kalinowski J."/>
            <person name="Ruckert C."/>
        </authorList>
    </citation>
    <scope>NUCLEOTIDE SEQUENCE</scope>
    <source>
        <strain evidence="3">CGMCC 1.12924</strain>
    </source>
</reference>
<dbReference type="PANTHER" id="PTHR40940">
    <property type="entry name" value="PROTEIN BATD-RELATED"/>
    <property type="match status" value="1"/>
</dbReference>
<gene>
    <name evidence="3" type="primary">batD</name>
    <name evidence="3" type="ORF">GCM10011312_01960</name>
</gene>
<accession>A0A8J2Y7G7</accession>
<evidence type="ECO:0000313" key="4">
    <source>
        <dbReference type="Proteomes" id="UP000652231"/>
    </source>
</evidence>
<keyword evidence="4" id="KW-1185">Reference proteome</keyword>
<evidence type="ECO:0000256" key="1">
    <source>
        <dbReference type="SAM" id="Phobius"/>
    </source>
</evidence>
<dbReference type="Proteomes" id="UP000652231">
    <property type="component" value="Unassembled WGS sequence"/>
</dbReference>
<feature type="transmembrane region" description="Helical" evidence="1">
    <location>
        <begin position="445"/>
        <end position="465"/>
    </location>
</feature>
<keyword evidence="1" id="KW-0472">Membrane</keyword>
<comment type="caution">
    <text evidence="3">The sequence shown here is derived from an EMBL/GenBank/DDBJ whole genome shotgun (WGS) entry which is preliminary data.</text>
</comment>
<keyword evidence="1" id="KW-0812">Transmembrane</keyword>
<dbReference type="EMBL" id="BMGK01000001">
    <property type="protein sequence ID" value="GGD81225.1"/>
    <property type="molecule type" value="Genomic_DNA"/>
</dbReference>
<dbReference type="InterPro" id="IPR025738">
    <property type="entry name" value="BatD"/>
</dbReference>
<organism evidence="3 4">
    <name type="scientific">Planktosalinus lacus</name>
    <dbReference type="NCBI Taxonomy" id="1526573"/>
    <lineage>
        <taxon>Bacteria</taxon>
        <taxon>Pseudomonadati</taxon>
        <taxon>Bacteroidota</taxon>
        <taxon>Flavobacteriia</taxon>
        <taxon>Flavobacteriales</taxon>
        <taxon>Flavobacteriaceae</taxon>
        <taxon>Planktosalinus</taxon>
    </lineage>
</organism>
<dbReference type="AlphaFoldDB" id="A0A8J2Y7G7"/>
<sequence>MKTQHIFVALFFLLAGPLFAQVKFEAKVSKEKLGVNERLRVDFEMNQDGDNFQPPSFNGFRVVAGPNQSVSNMWINGKRTYSKTYSYFLSPTAKGTFTIGQASIEIDDEIYKTIPIDVEVVTAVDTPKDGDNKDIASQGDIHLVAEISKTNPYLNEGITVVYKLYVSPETSVSGWREIDRPKYADFWSQNIDNDQLQVHEGTYQGKPYRYAILRSTVLYPQKSGKLEIEPLALDVQVEVRTNRRDIFGRPFMTRVNRTLTSSTRTIDVKPLPLEGQPANFSGAVGKFDLDIKTNKTKLDASESLELVVQVKGNGNLKLFNPPKITLPNTFEVYEPEYKENVNTTLSGMRGSISESYTVIPQFQGNYSIDPFSFSYFDLETNSYKTLTTEGFEIEVEGGSVAGTPSNSSSSPKRQPVVLNSEQFKYIKLKPNLVEEKQPHFFKSPLFWSLITGPMLMIPIFIFVGLKRKEIENDVAGQRLRKANRLAKKYLSEAKKNRGDQKLFYESLERALHNYLKAKLTIETSDFSKERIEGILLDKGVKQDSASEFIDILKSCEYARYTPTTEGAIQMDYEKSVDVISSIDKQI</sequence>
<name>A0A8J2Y7G7_9FLAO</name>
<evidence type="ECO:0000256" key="2">
    <source>
        <dbReference type="SAM" id="SignalP"/>
    </source>
</evidence>
<feature type="chain" id="PRO_5035225921" description="Protein BatD" evidence="2">
    <location>
        <begin position="21"/>
        <end position="586"/>
    </location>
</feature>
<evidence type="ECO:0000313" key="3">
    <source>
        <dbReference type="EMBL" id="GGD81225.1"/>
    </source>
</evidence>
<keyword evidence="2" id="KW-0732">Signal</keyword>
<evidence type="ECO:0008006" key="5">
    <source>
        <dbReference type="Google" id="ProtNLM"/>
    </source>
</evidence>
<dbReference type="Pfam" id="PF13584">
    <property type="entry name" value="BatD"/>
    <property type="match status" value="2"/>
</dbReference>
<reference evidence="3" key="2">
    <citation type="submission" date="2020-09" db="EMBL/GenBank/DDBJ databases">
        <authorList>
            <person name="Sun Q."/>
            <person name="Zhou Y."/>
        </authorList>
    </citation>
    <scope>NUCLEOTIDE SEQUENCE</scope>
    <source>
        <strain evidence="3">CGMCC 1.12924</strain>
    </source>
</reference>
<dbReference type="RefSeq" id="WP_188438563.1">
    <property type="nucleotide sequence ID" value="NZ_BMGK01000001.1"/>
</dbReference>